<sequence length="86" mass="9958">MNIVKRKLLHWSWQYFQRENATSSGGKPVLYAKCKFCHQTYANNSDRLTTHLINKCEKIPPGIKTVLTRKYTAEHSEHLTANLAQV</sequence>
<dbReference type="GO" id="GO:0003677">
    <property type="term" value="F:DNA binding"/>
    <property type="evidence" value="ECO:0007669"/>
    <property type="project" value="InterPro"/>
</dbReference>
<dbReference type="AlphaFoldDB" id="A0A914D977"/>
<dbReference type="GO" id="GO:0008270">
    <property type="term" value="F:zinc ion binding"/>
    <property type="evidence" value="ECO:0007669"/>
    <property type="project" value="UniProtKB-KW"/>
</dbReference>
<feature type="domain" description="BED-type" evidence="5">
    <location>
        <begin position="7"/>
        <end position="63"/>
    </location>
</feature>
<evidence type="ECO:0000313" key="7">
    <source>
        <dbReference type="WBParaSite" id="ACRNAN_scaffold2147.g14847.t1"/>
    </source>
</evidence>
<keyword evidence="2 4" id="KW-0863">Zinc-finger</keyword>
<dbReference type="Proteomes" id="UP000887540">
    <property type="component" value="Unplaced"/>
</dbReference>
<accession>A0A914D977</accession>
<evidence type="ECO:0000259" key="5">
    <source>
        <dbReference type="PROSITE" id="PS50808"/>
    </source>
</evidence>
<dbReference type="WBParaSite" id="ACRNAN_scaffold2147.g14847.t1">
    <property type="protein sequence ID" value="ACRNAN_scaffold2147.g14847.t1"/>
    <property type="gene ID" value="ACRNAN_scaffold2147.g14847"/>
</dbReference>
<evidence type="ECO:0000256" key="1">
    <source>
        <dbReference type="ARBA" id="ARBA00022723"/>
    </source>
</evidence>
<dbReference type="PROSITE" id="PS50808">
    <property type="entry name" value="ZF_BED"/>
    <property type="match status" value="1"/>
</dbReference>
<organism evidence="6 7">
    <name type="scientific">Acrobeloides nanus</name>
    <dbReference type="NCBI Taxonomy" id="290746"/>
    <lineage>
        <taxon>Eukaryota</taxon>
        <taxon>Metazoa</taxon>
        <taxon>Ecdysozoa</taxon>
        <taxon>Nematoda</taxon>
        <taxon>Chromadorea</taxon>
        <taxon>Rhabditida</taxon>
        <taxon>Tylenchina</taxon>
        <taxon>Cephalobomorpha</taxon>
        <taxon>Cephaloboidea</taxon>
        <taxon>Cephalobidae</taxon>
        <taxon>Acrobeloides</taxon>
    </lineage>
</organism>
<name>A0A914D977_9BILA</name>
<evidence type="ECO:0000256" key="2">
    <source>
        <dbReference type="ARBA" id="ARBA00022771"/>
    </source>
</evidence>
<protein>
    <submittedName>
        <fullName evidence="7">BED-type domain-containing protein</fullName>
    </submittedName>
</protein>
<keyword evidence="6" id="KW-1185">Reference proteome</keyword>
<keyword evidence="3" id="KW-0862">Zinc</keyword>
<evidence type="ECO:0000256" key="4">
    <source>
        <dbReference type="PROSITE-ProRule" id="PRU00027"/>
    </source>
</evidence>
<evidence type="ECO:0000256" key="3">
    <source>
        <dbReference type="ARBA" id="ARBA00022833"/>
    </source>
</evidence>
<dbReference type="InterPro" id="IPR003656">
    <property type="entry name" value="Znf_BED"/>
</dbReference>
<proteinExistence type="predicted"/>
<keyword evidence="1" id="KW-0479">Metal-binding</keyword>
<evidence type="ECO:0000313" key="6">
    <source>
        <dbReference type="Proteomes" id="UP000887540"/>
    </source>
</evidence>
<reference evidence="7" key="1">
    <citation type="submission" date="2022-11" db="UniProtKB">
        <authorList>
            <consortium name="WormBaseParasite"/>
        </authorList>
    </citation>
    <scope>IDENTIFICATION</scope>
</reference>